<proteinExistence type="predicted"/>
<keyword evidence="3" id="KW-1185">Reference proteome</keyword>
<accession>A0AAV9RPX0</accession>
<evidence type="ECO:0000256" key="1">
    <source>
        <dbReference type="SAM" id="MobiDB-lite"/>
    </source>
</evidence>
<evidence type="ECO:0000313" key="2">
    <source>
        <dbReference type="EMBL" id="KAK5611099.1"/>
    </source>
</evidence>
<dbReference type="EMBL" id="JAHHUM010001503">
    <property type="protein sequence ID" value="KAK5611099.1"/>
    <property type="molecule type" value="Genomic_DNA"/>
</dbReference>
<dbReference type="AlphaFoldDB" id="A0AAV9RPX0"/>
<sequence>MARWVRTACLGNTWYQDAPLGTSQDSRGNGCGHHQQDDVSNHKAKMAQDETSFDELKFEGFTWPPDYFNLNPIEHIGMLPSARRQRAADPDKPTSAPQHSASGSASLSAPTDSRASLPATPKPLHLWLFLAPSRAQYNKPRRKRVGKSDRTMWIWYLLLGSGSGSRTAGKFSQSAQRN</sequence>
<dbReference type="Proteomes" id="UP001311232">
    <property type="component" value="Unassembled WGS sequence"/>
</dbReference>
<feature type="compositionally biased region" description="Polar residues" evidence="1">
    <location>
        <begin position="95"/>
        <end position="114"/>
    </location>
</feature>
<feature type="region of interest" description="Disordered" evidence="1">
    <location>
        <begin position="16"/>
        <end position="47"/>
    </location>
</feature>
<reference evidence="2 3" key="1">
    <citation type="submission" date="2021-06" db="EMBL/GenBank/DDBJ databases">
        <authorList>
            <person name="Palmer J.M."/>
        </authorList>
    </citation>
    <scope>NUCLEOTIDE SEQUENCE [LARGE SCALE GENOMIC DNA]</scope>
    <source>
        <strain evidence="2 3">MEX-2019</strain>
        <tissue evidence="2">Muscle</tissue>
    </source>
</reference>
<protein>
    <submittedName>
        <fullName evidence="2">Uncharacterized protein</fullName>
    </submittedName>
</protein>
<gene>
    <name evidence="2" type="ORF">CRENBAI_022010</name>
</gene>
<name>A0AAV9RPX0_9TELE</name>
<comment type="caution">
    <text evidence="2">The sequence shown here is derived from an EMBL/GenBank/DDBJ whole genome shotgun (WGS) entry which is preliminary data.</text>
</comment>
<feature type="region of interest" description="Disordered" evidence="1">
    <location>
        <begin position="80"/>
        <end position="118"/>
    </location>
</feature>
<organism evidence="2 3">
    <name type="scientific">Crenichthys baileyi</name>
    <name type="common">White River springfish</name>
    <dbReference type="NCBI Taxonomy" id="28760"/>
    <lineage>
        <taxon>Eukaryota</taxon>
        <taxon>Metazoa</taxon>
        <taxon>Chordata</taxon>
        <taxon>Craniata</taxon>
        <taxon>Vertebrata</taxon>
        <taxon>Euteleostomi</taxon>
        <taxon>Actinopterygii</taxon>
        <taxon>Neopterygii</taxon>
        <taxon>Teleostei</taxon>
        <taxon>Neoteleostei</taxon>
        <taxon>Acanthomorphata</taxon>
        <taxon>Ovalentaria</taxon>
        <taxon>Atherinomorphae</taxon>
        <taxon>Cyprinodontiformes</taxon>
        <taxon>Goodeidae</taxon>
        <taxon>Crenichthys</taxon>
    </lineage>
</organism>
<evidence type="ECO:0000313" key="3">
    <source>
        <dbReference type="Proteomes" id="UP001311232"/>
    </source>
</evidence>